<dbReference type="InterPro" id="IPR002182">
    <property type="entry name" value="NB-ARC"/>
</dbReference>
<evidence type="ECO:0000256" key="1">
    <source>
        <dbReference type="ARBA" id="ARBA00005820"/>
    </source>
</evidence>
<dbReference type="Proteomes" id="UP000669179">
    <property type="component" value="Unassembled WGS sequence"/>
</dbReference>
<keyword evidence="2" id="KW-0805">Transcription regulation</keyword>
<dbReference type="Gene3D" id="1.25.40.10">
    <property type="entry name" value="Tetratricopeptide repeat domain"/>
    <property type="match status" value="1"/>
</dbReference>
<dbReference type="InterPro" id="IPR005158">
    <property type="entry name" value="BTAD"/>
</dbReference>
<dbReference type="GO" id="GO:0000160">
    <property type="term" value="P:phosphorelay signal transduction system"/>
    <property type="evidence" value="ECO:0007669"/>
    <property type="project" value="InterPro"/>
</dbReference>
<comment type="caution">
    <text evidence="8">The sequence shown here is derived from an EMBL/GenBank/DDBJ whole genome shotgun (WGS) entry which is preliminary data.</text>
</comment>
<dbReference type="Gene3D" id="3.40.50.300">
    <property type="entry name" value="P-loop containing nucleotide triphosphate hydrolases"/>
    <property type="match status" value="1"/>
</dbReference>
<evidence type="ECO:0000259" key="7">
    <source>
        <dbReference type="PROSITE" id="PS51755"/>
    </source>
</evidence>
<dbReference type="PANTHER" id="PTHR35807">
    <property type="entry name" value="TRANSCRIPTIONAL REGULATOR REDD-RELATED"/>
    <property type="match status" value="1"/>
</dbReference>
<dbReference type="InterPro" id="IPR016032">
    <property type="entry name" value="Sig_transdc_resp-reg_C-effctor"/>
</dbReference>
<dbReference type="InterPro" id="IPR001867">
    <property type="entry name" value="OmpR/PhoB-type_DNA-bd"/>
</dbReference>
<dbReference type="PROSITE" id="PS51755">
    <property type="entry name" value="OMPR_PHOB"/>
    <property type="match status" value="1"/>
</dbReference>
<evidence type="ECO:0000256" key="2">
    <source>
        <dbReference type="ARBA" id="ARBA00023015"/>
    </source>
</evidence>
<dbReference type="SMART" id="SM00382">
    <property type="entry name" value="AAA"/>
    <property type="match status" value="1"/>
</dbReference>
<dbReference type="InterPro" id="IPR027417">
    <property type="entry name" value="P-loop_NTPase"/>
</dbReference>
<dbReference type="Pfam" id="PF03704">
    <property type="entry name" value="BTAD"/>
    <property type="match status" value="1"/>
</dbReference>
<dbReference type="PANTHER" id="PTHR35807:SF1">
    <property type="entry name" value="TRANSCRIPTIONAL REGULATOR REDD"/>
    <property type="match status" value="1"/>
</dbReference>
<dbReference type="AlphaFoldDB" id="A0A939P696"/>
<sequence length="618" mass="67273">MLSLLLVNSNHVTQSASLIDELWSDKPPMSAVTTLQTYVYQLRRILGDAESGADRMLVTRSAGYEGRIPPEAIDLCHFENLAKQGSDALLAGEPLRASEVLREALDLWRGPALIDVPRGQLLEAQAIMMEENRLNALEMRIDADLQLRRHREVISELKGLIAGNPLSEAFYSRLMRALYLSNRRDEALEAYRKLHRTLAAELGLEPSRPIQQLHHALLADDPASEDPTLAEPGEPHESTTLVAPRQPPPPAELPPDIGDFVGRGVALKQIRDALEATEGGQATRIVGITGMPGVGKSVLAAHIGHQIRTRFDGGQLWINLGGSTLNRADPGDVLASVLRTVGFDDGSIPRSTDERARLFRTWSASRKLLVFLDDAFGALQVRPLLPTGPESAVIITSRLPIYGLGASEIVHLAGFDMMEGMELLARIAGRDRVAREPQSAQEIVTMCDGLPLGIRISGERLAVARHWTITRFAKRFADEENRLAELSCGDSDLRSRFHHTFHGLDEEASHVLRLLAAHRRCVTADTVASMAGIGAANAERLLSHLASAGLVIVSENGIDGPFLYRVPELAGLYATELAGTRPKGGPQFDLGVMTSWSGLPKGEAELQPVTHTQEATDV</sequence>
<organism evidence="8 9">
    <name type="scientific">Actinomadura barringtoniae</name>
    <dbReference type="NCBI Taxonomy" id="1427535"/>
    <lineage>
        <taxon>Bacteria</taxon>
        <taxon>Bacillati</taxon>
        <taxon>Actinomycetota</taxon>
        <taxon>Actinomycetes</taxon>
        <taxon>Streptosporangiales</taxon>
        <taxon>Thermomonosporaceae</taxon>
        <taxon>Actinomadura</taxon>
    </lineage>
</organism>
<dbReference type="InterPro" id="IPR003593">
    <property type="entry name" value="AAA+_ATPase"/>
</dbReference>
<proteinExistence type="inferred from homology"/>
<dbReference type="SUPFAM" id="SSF48452">
    <property type="entry name" value="TPR-like"/>
    <property type="match status" value="1"/>
</dbReference>
<comment type="similarity">
    <text evidence="1">Belongs to the AfsR/DnrI/RedD regulatory family.</text>
</comment>
<evidence type="ECO:0000313" key="8">
    <source>
        <dbReference type="EMBL" id="MBO2445577.1"/>
    </source>
</evidence>
<keyword evidence="4" id="KW-0804">Transcription</keyword>
<dbReference type="GO" id="GO:0006355">
    <property type="term" value="P:regulation of DNA-templated transcription"/>
    <property type="evidence" value="ECO:0007669"/>
    <property type="project" value="InterPro"/>
</dbReference>
<name>A0A939P696_9ACTN</name>
<evidence type="ECO:0000256" key="3">
    <source>
        <dbReference type="ARBA" id="ARBA00023125"/>
    </source>
</evidence>
<dbReference type="GO" id="GO:0003677">
    <property type="term" value="F:DNA binding"/>
    <property type="evidence" value="ECO:0007669"/>
    <property type="project" value="UniProtKB-UniRule"/>
</dbReference>
<dbReference type="Pfam" id="PF00931">
    <property type="entry name" value="NB-ARC"/>
    <property type="match status" value="1"/>
</dbReference>
<dbReference type="InterPro" id="IPR036388">
    <property type="entry name" value="WH-like_DNA-bd_sf"/>
</dbReference>
<evidence type="ECO:0000313" key="9">
    <source>
        <dbReference type="Proteomes" id="UP000669179"/>
    </source>
</evidence>
<accession>A0A939P696</accession>
<feature type="DNA-binding region" description="OmpR/PhoB-type" evidence="5">
    <location>
        <begin position="1"/>
        <end position="68"/>
    </location>
</feature>
<evidence type="ECO:0000256" key="6">
    <source>
        <dbReference type="SAM" id="MobiDB-lite"/>
    </source>
</evidence>
<dbReference type="SMART" id="SM01043">
    <property type="entry name" value="BTAD"/>
    <property type="match status" value="1"/>
</dbReference>
<dbReference type="InterPro" id="IPR036390">
    <property type="entry name" value="WH_DNA-bd_sf"/>
</dbReference>
<dbReference type="InterPro" id="IPR011990">
    <property type="entry name" value="TPR-like_helical_dom_sf"/>
</dbReference>
<evidence type="ECO:0000256" key="5">
    <source>
        <dbReference type="PROSITE-ProRule" id="PRU01091"/>
    </source>
</evidence>
<dbReference type="EMBL" id="JAGEOJ010000001">
    <property type="protein sequence ID" value="MBO2445577.1"/>
    <property type="molecule type" value="Genomic_DNA"/>
</dbReference>
<dbReference type="GO" id="GO:0043531">
    <property type="term" value="F:ADP binding"/>
    <property type="evidence" value="ECO:0007669"/>
    <property type="project" value="InterPro"/>
</dbReference>
<protein>
    <submittedName>
        <fullName evidence="8">Winged helix-turn-helix domain-containing protein</fullName>
    </submittedName>
</protein>
<dbReference type="SUPFAM" id="SSF46785">
    <property type="entry name" value="Winged helix' DNA-binding domain"/>
    <property type="match status" value="1"/>
</dbReference>
<keyword evidence="3 5" id="KW-0238">DNA-binding</keyword>
<reference evidence="8" key="1">
    <citation type="submission" date="2021-03" db="EMBL/GenBank/DDBJ databases">
        <authorList>
            <person name="Kanchanasin P."/>
            <person name="Saeng-In P."/>
            <person name="Phongsopitanun W."/>
            <person name="Yuki M."/>
            <person name="Kudo T."/>
            <person name="Ohkuma M."/>
            <person name="Tanasupawat S."/>
        </authorList>
    </citation>
    <scope>NUCLEOTIDE SEQUENCE</scope>
    <source>
        <strain evidence="8">GKU 128</strain>
    </source>
</reference>
<dbReference type="Gene3D" id="1.10.10.10">
    <property type="entry name" value="Winged helix-like DNA-binding domain superfamily/Winged helix DNA-binding domain"/>
    <property type="match status" value="1"/>
</dbReference>
<keyword evidence="9" id="KW-1185">Reference proteome</keyword>
<dbReference type="InterPro" id="IPR051677">
    <property type="entry name" value="AfsR-DnrI-RedD_regulator"/>
</dbReference>
<dbReference type="Pfam" id="PF00486">
    <property type="entry name" value="Trans_reg_C"/>
    <property type="match status" value="1"/>
</dbReference>
<dbReference type="PRINTS" id="PR00364">
    <property type="entry name" value="DISEASERSIST"/>
</dbReference>
<feature type="domain" description="OmpR/PhoB-type" evidence="7">
    <location>
        <begin position="1"/>
        <end position="68"/>
    </location>
</feature>
<evidence type="ECO:0000256" key="4">
    <source>
        <dbReference type="ARBA" id="ARBA00023163"/>
    </source>
</evidence>
<dbReference type="SUPFAM" id="SSF52540">
    <property type="entry name" value="P-loop containing nucleoside triphosphate hydrolases"/>
    <property type="match status" value="1"/>
</dbReference>
<dbReference type="CDD" id="cd15831">
    <property type="entry name" value="BTAD"/>
    <property type="match status" value="1"/>
</dbReference>
<dbReference type="SUPFAM" id="SSF46894">
    <property type="entry name" value="C-terminal effector domain of the bipartite response regulators"/>
    <property type="match status" value="1"/>
</dbReference>
<feature type="region of interest" description="Disordered" evidence="6">
    <location>
        <begin position="222"/>
        <end position="252"/>
    </location>
</feature>
<gene>
    <name evidence="8" type="ORF">J4573_00590</name>
</gene>